<proteinExistence type="predicted"/>
<dbReference type="PANTHER" id="PTHR38784">
    <property type="entry name" value="SUCROSE PHOSPHORYLASE"/>
    <property type="match status" value="1"/>
</dbReference>
<evidence type="ECO:0000313" key="1">
    <source>
        <dbReference type="EMBL" id="QDV05040.1"/>
    </source>
</evidence>
<dbReference type="InterPro" id="IPR009822">
    <property type="entry name" value="YaeQ"/>
</dbReference>
<dbReference type="Gene3D" id="3.10.640.10">
    <property type="entry name" value="Restriction endonuclease-like alpha-beta roll domain"/>
    <property type="match status" value="1"/>
</dbReference>
<dbReference type="PIRSF" id="PIRSF011484">
    <property type="entry name" value="YaeQ"/>
    <property type="match status" value="1"/>
</dbReference>
<dbReference type="SMART" id="SM01322">
    <property type="entry name" value="YaeQ"/>
    <property type="match status" value="1"/>
</dbReference>
<dbReference type="InterPro" id="IPR038590">
    <property type="entry name" value="YaeQ_sf"/>
</dbReference>
<name>A0A518ELS5_9BACT</name>
<dbReference type="InterPro" id="IPR011335">
    <property type="entry name" value="Restrct_endonuc-II-like"/>
</dbReference>
<dbReference type="AlphaFoldDB" id="A0A518ELS5"/>
<dbReference type="SUPFAM" id="SSF52980">
    <property type="entry name" value="Restriction endonuclease-like"/>
    <property type="match status" value="1"/>
</dbReference>
<protein>
    <submittedName>
        <fullName evidence="1">YaeQ protein</fullName>
    </submittedName>
</protein>
<evidence type="ECO:0000313" key="2">
    <source>
        <dbReference type="Proteomes" id="UP000320390"/>
    </source>
</evidence>
<keyword evidence="2" id="KW-1185">Reference proteome</keyword>
<dbReference type="Pfam" id="PF07152">
    <property type="entry name" value="YaeQ"/>
    <property type="match status" value="1"/>
</dbReference>
<accession>A0A518ELS5</accession>
<reference evidence="1 2" key="1">
    <citation type="submission" date="2019-02" db="EMBL/GenBank/DDBJ databases">
        <title>Deep-cultivation of Planctomycetes and their phenomic and genomic characterization uncovers novel biology.</title>
        <authorList>
            <person name="Wiegand S."/>
            <person name="Jogler M."/>
            <person name="Boedeker C."/>
            <person name="Pinto D."/>
            <person name="Vollmers J."/>
            <person name="Rivas-Marin E."/>
            <person name="Kohn T."/>
            <person name="Peeters S.H."/>
            <person name="Heuer A."/>
            <person name="Rast P."/>
            <person name="Oberbeckmann S."/>
            <person name="Bunk B."/>
            <person name="Jeske O."/>
            <person name="Meyerdierks A."/>
            <person name="Storesund J.E."/>
            <person name="Kallscheuer N."/>
            <person name="Luecker S."/>
            <person name="Lage O.M."/>
            <person name="Pohl T."/>
            <person name="Merkel B.J."/>
            <person name="Hornburger P."/>
            <person name="Mueller R.-W."/>
            <person name="Bruemmer F."/>
            <person name="Labrenz M."/>
            <person name="Spormann A.M."/>
            <person name="Op den Camp H."/>
            <person name="Overmann J."/>
            <person name="Amann R."/>
            <person name="Jetten M.S.M."/>
            <person name="Mascher T."/>
            <person name="Medema M.H."/>
            <person name="Devos D.P."/>
            <person name="Kaster A.-K."/>
            <person name="Ovreas L."/>
            <person name="Rohde M."/>
            <person name="Galperin M.Y."/>
            <person name="Jogler C."/>
        </authorList>
    </citation>
    <scope>NUCLEOTIDE SEQUENCE [LARGE SCALE GENOMIC DNA]</scope>
    <source>
        <strain evidence="1 2">Poly30</strain>
    </source>
</reference>
<gene>
    <name evidence="1" type="ORF">Poly30_05350</name>
</gene>
<sequence length="210" mass="23837">MERLNAVSSFRALPIHSPIETSVGTTSTIYRFQVDLSDIDRGVYETLDLRVARHASEDDERMVVRVLARVLAHEEGMEFGRGLSDPNDAGLWTHDHTGQVVTWIDVGLPAAERLHRASKHCPRVLIFTHKPEEMLLKEWRSRKIHRADKIEVHQLPAEFVEALAKSIERRNTWYVTIHDHVLSVGVGDEVFEGHVDDVDLESFVSTAEGT</sequence>
<organism evidence="1 2">
    <name type="scientific">Saltatorellus ferox</name>
    <dbReference type="NCBI Taxonomy" id="2528018"/>
    <lineage>
        <taxon>Bacteria</taxon>
        <taxon>Pseudomonadati</taxon>
        <taxon>Planctomycetota</taxon>
        <taxon>Planctomycetia</taxon>
        <taxon>Planctomycetia incertae sedis</taxon>
        <taxon>Saltatorellus</taxon>
    </lineage>
</organism>
<dbReference type="EMBL" id="CP036434">
    <property type="protein sequence ID" value="QDV05040.1"/>
    <property type="molecule type" value="Genomic_DNA"/>
</dbReference>
<dbReference type="PANTHER" id="PTHR38784:SF1">
    <property type="entry name" value="SUCROSE PHOSPHORYLASE"/>
    <property type="match status" value="1"/>
</dbReference>
<dbReference type="Proteomes" id="UP000320390">
    <property type="component" value="Chromosome"/>
</dbReference>